<dbReference type="EMBL" id="CAUWAG010000004">
    <property type="protein sequence ID" value="CAJ2502531.1"/>
    <property type="molecule type" value="Genomic_DNA"/>
</dbReference>
<protein>
    <submittedName>
        <fullName evidence="1">Uu.00g099250.m01.CDS01</fullName>
    </submittedName>
</protein>
<sequence length="83" mass="8482">MAEGEGEGEVVDAGSGIRLERKATGEAGFGVFWWFVLASGRAGGQGGRRAGGHLQSACFLTWAGLGQAGVTGLDWLGLDGRAM</sequence>
<organism evidence="1 2">
    <name type="scientific">Anthostomella pinea</name>
    <dbReference type="NCBI Taxonomy" id="933095"/>
    <lineage>
        <taxon>Eukaryota</taxon>
        <taxon>Fungi</taxon>
        <taxon>Dikarya</taxon>
        <taxon>Ascomycota</taxon>
        <taxon>Pezizomycotina</taxon>
        <taxon>Sordariomycetes</taxon>
        <taxon>Xylariomycetidae</taxon>
        <taxon>Xylariales</taxon>
        <taxon>Xylariaceae</taxon>
        <taxon>Anthostomella</taxon>
    </lineage>
</organism>
<accession>A0AAI8YF43</accession>
<evidence type="ECO:0000313" key="1">
    <source>
        <dbReference type="EMBL" id="CAJ2502531.1"/>
    </source>
</evidence>
<dbReference type="AlphaFoldDB" id="A0AAI8YF43"/>
<comment type="caution">
    <text evidence="1">The sequence shown here is derived from an EMBL/GenBank/DDBJ whole genome shotgun (WGS) entry which is preliminary data.</text>
</comment>
<dbReference type="Proteomes" id="UP001295740">
    <property type="component" value="Unassembled WGS sequence"/>
</dbReference>
<gene>
    <name evidence="1" type="ORF">KHLLAP_LOCUS2999</name>
</gene>
<evidence type="ECO:0000313" key="2">
    <source>
        <dbReference type="Proteomes" id="UP001295740"/>
    </source>
</evidence>
<name>A0AAI8YF43_9PEZI</name>
<reference evidence="1" key="1">
    <citation type="submission" date="2023-10" db="EMBL/GenBank/DDBJ databases">
        <authorList>
            <person name="Hackl T."/>
        </authorList>
    </citation>
    <scope>NUCLEOTIDE SEQUENCE</scope>
</reference>
<proteinExistence type="predicted"/>
<keyword evidence="2" id="KW-1185">Reference proteome</keyword>